<dbReference type="Pfam" id="PF00563">
    <property type="entry name" value="EAL"/>
    <property type="match status" value="1"/>
</dbReference>
<dbReference type="Gene3D" id="3.20.20.450">
    <property type="entry name" value="EAL domain"/>
    <property type="match status" value="1"/>
</dbReference>
<comment type="caution">
    <text evidence="4">The sequence shown here is derived from an EMBL/GenBank/DDBJ whole genome shotgun (WGS) entry which is preliminary data.</text>
</comment>
<dbReference type="FunFam" id="3.20.20.450:FF:000001">
    <property type="entry name" value="Cyclic di-GMP phosphodiesterase yahA"/>
    <property type="match status" value="1"/>
</dbReference>
<dbReference type="EMBL" id="BJYK01000001">
    <property type="protein sequence ID" value="GEN79540.1"/>
    <property type="molecule type" value="Genomic_DNA"/>
</dbReference>
<dbReference type="InterPro" id="IPR000160">
    <property type="entry name" value="GGDEF_dom"/>
</dbReference>
<dbReference type="PROSITE" id="PS50887">
    <property type="entry name" value="GGDEF"/>
    <property type="match status" value="1"/>
</dbReference>
<evidence type="ECO:0000259" key="2">
    <source>
        <dbReference type="PROSITE" id="PS50883"/>
    </source>
</evidence>
<dbReference type="Pfam" id="PF00990">
    <property type="entry name" value="GGDEF"/>
    <property type="match status" value="1"/>
</dbReference>
<dbReference type="InterPro" id="IPR052155">
    <property type="entry name" value="Biofilm_reg_signaling"/>
</dbReference>
<dbReference type="SUPFAM" id="SSF55073">
    <property type="entry name" value="Nucleotide cyclase"/>
    <property type="match status" value="1"/>
</dbReference>
<dbReference type="AlphaFoldDB" id="A0A511YWG0"/>
<dbReference type="CDD" id="cd01948">
    <property type="entry name" value="EAL"/>
    <property type="match status" value="1"/>
</dbReference>
<dbReference type="Gene3D" id="3.30.450.40">
    <property type="match status" value="1"/>
</dbReference>
<organism evidence="4 5">
    <name type="scientific">Actinotalea fermentans</name>
    <dbReference type="NCBI Taxonomy" id="43671"/>
    <lineage>
        <taxon>Bacteria</taxon>
        <taxon>Bacillati</taxon>
        <taxon>Actinomycetota</taxon>
        <taxon>Actinomycetes</taxon>
        <taxon>Micrococcales</taxon>
        <taxon>Cellulomonadaceae</taxon>
        <taxon>Actinotalea</taxon>
    </lineage>
</organism>
<dbReference type="InterPro" id="IPR001633">
    <property type="entry name" value="EAL_dom"/>
</dbReference>
<dbReference type="InterPro" id="IPR035919">
    <property type="entry name" value="EAL_sf"/>
</dbReference>
<dbReference type="Gene3D" id="3.30.70.270">
    <property type="match status" value="1"/>
</dbReference>
<accession>A0A511YWG0</accession>
<dbReference type="OrthoDB" id="23692at2"/>
<gene>
    <name evidence="4" type="ORF">AFE02nite_12740</name>
</gene>
<proteinExistence type="predicted"/>
<evidence type="ECO:0000259" key="3">
    <source>
        <dbReference type="PROSITE" id="PS50887"/>
    </source>
</evidence>
<evidence type="ECO:0000313" key="5">
    <source>
        <dbReference type="Proteomes" id="UP000321484"/>
    </source>
</evidence>
<dbReference type="PANTHER" id="PTHR44757">
    <property type="entry name" value="DIGUANYLATE CYCLASE DGCP"/>
    <property type="match status" value="1"/>
</dbReference>
<protein>
    <recommendedName>
        <fullName evidence="6">GGDEF-domain containing protein</fullName>
    </recommendedName>
</protein>
<name>A0A511YWG0_9CELL</name>
<dbReference type="PROSITE" id="PS50883">
    <property type="entry name" value="EAL"/>
    <property type="match status" value="1"/>
</dbReference>
<dbReference type="Proteomes" id="UP000321484">
    <property type="component" value="Unassembled WGS sequence"/>
</dbReference>
<evidence type="ECO:0000313" key="4">
    <source>
        <dbReference type="EMBL" id="GEN79540.1"/>
    </source>
</evidence>
<reference evidence="4 5" key="1">
    <citation type="submission" date="2019-07" db="EMBL/GenBank/DDBJ databases">
        <title>Whole genome shotgun sequence of Actinotalea fermentans NBRC 105374.</title>
        <authorList>
            <person name="Hosoyama A."/>
            <person name="Uohara A."/>
            <person name="Ohji S."/>
            <person name="Ichikawa N."/>
        </authorList>
    </citation>
    <scope>NUCLEOTIDE SEQUENCE [LARGE SCALE GENOMIC DNA]</scope>
    <source>
        <strain evidence="4 5">NBRC 105374</strain>
    </source>
</reference>
<evidence type="ECO:0008006" key="6">
    <source>
        <dbReference type="Google" id="ProtNLM"/>
    </source>
</evidence>
<dbReference type="InterPro" id="IPR043128">
    <property type="entry name" value="Rev_trsase/Diguanyl_cyclase"/>
</dbReference>
<dbReference type="RefSeq" id="WP_052114006.1">
    <property type="nucleotide sequence ID" value="NZ_BJYK01000001.1"/>
</dbReference>
<dbReference type="InterPro" id="IPR029016">
    <property type="entry name" value="GAF-like_dom_sf"/>
</dbReference>
<keyword evidence="5" id="KW-1185">Reference proteome</keyword>
<dbReference type="SMART" id="SM00052">
    <property type="entry name" value="EAL"/>
    <property type="match status" value="1"/>
</dbReference>
<feature type="region of interest" description="Disordered" evidence="1">
    <location>
        <begin position="693"/>
        <end position="720"/>
    </location>
</feature>
<dbReference type="InterPro" id="IPR029787">
    <property type="entry name" value="Nucleotide_cyclase"/>
</dbReference>
<dbReference type="CDD" id="cd01949">
    <property type="entry name" value="GGDEF"/>
    <property type="match status" value="1"/>
</dbReference>
<dbReference type="NCBIfam" id="TIGR00254">
    <property type="entry name" value="GGDEF"/>
    <property type="match status" value="1"/>
</dbReference>
<sequence length="720" mass="76217">MDDGPRGQTSEDPIPPDHLVRFLAAVSRRTDMASAVQTAAELAAAGLGAEAGAATVGRSTTSVVGFGHLAAPVAELVASTPGDDPLEVDGVGVCHRLGASWNAGTSGRLWVARTGSPFTAADGQLLLAMASGLGLALDMIGALERQANQERLLTVLLDIQRAISHRSPLATILAAITDGASTVLHGWPVTLVLDDDGERPLVAGAPLADSPTVAVPVHIHGLAAGELRTTAPDGAAAGPLERELLQTFAEHASLALTEARTFEAMQEAFWDGLTGLPTRQLLVDRLRHVLRDATPAVGPSLLLLHLDRFGAVNDILGRAAGDELLQQVTERLLSIVAADATIARFGGAEFAVLLPGPGTTPPEAVARRVIATIERPFTVQGTLVHVGVAVGVAHAVDCRSGTADELLSNADVARYRARAAGSGAVVTYDGQMRAALLERLEMQAHLQTALDRHELVLHYQPIVELDTGRSTGVEALLRWRHPDRGVVPPSDFIPIAEVTGAIVPIGRWVLQTACRQIARWRLVDPTLTMNVNVSAHQLRDPAFPEDVRRALDASGLPGAALILEITESVLLEDDEQTLDSLRALKALGVAVALDDFGTGYSALGYLRRFPVDILKIDRSFVSGGDAGHDDGDQLVRTIVELGRAYALDVVAEGIEDEGQRQRLVELGCSHGQGFHFGRPADEESFDARLATVHPLVPRPRAPRRRGASGERQGVARPTRG</sequence>
<evidence type="ECO:0000256" key="1">
    <source>
        <dbReference type="SAM" id="MobiDB-lite"/>
    </source>
</evidence>
<feature type="domain" description="EAL" evidence="2">
    <location>
        <begin position="439"/>
        <end position="693"/>
    </location>
</feature>
<dbReference type="PANTHER" id="PTHR44757:SF2">
    <property type="entry name" value="BIOFILM ARCHITECTURE MAINTENANCE PROTEIN MBAA"/>
    <property type="match status" value="1"/>
</dbReference>
<feature type="domain" description="GGDEF" evidence="3">
    <location>
        <begin position="297"/>
        <end position="430"/>
    </location>
</feature>
<dbReference type="SUPFAM" id="SSF141868">
    <property type="entry name" value="EAL domain-like"/>
    <property type="match status" value="1"/>
</dbReference>
<dbReference type="SMART" id="SM00267">
    <property type="entry name" value="GGDEF"/>
    <property type="match status" value="1"/>
</dbReference>